<dbReference type="Pfam" id="PF00515">
    <property type="entry name" value="TPR_1"/>
    <property type="match status" value="1"/>
</dbReference>
<keyword evidence="3" id="KW-1185">Reference proteome</keyword>
<reference evidence="2" key="1">
    <citation type="submission" date="2020-07" db="EMBL/GenBank/DDBJ databases">
        <title>Multicomponent nature underlies the extraordinary mechanical properties of spider dragline silk.</title>
        <authorList>
            <person name="Kono N."/>
            <person name="Nakamura H."/>
            <person name="Mori M."/>
            <person name="Yoshida Y."/>
            <person name="Ohtoshi R."/>
            <person name="Malay A.D."/>
            <person name="Moran D.A.P."/>
            <person name="Tomita M."/>
            <person name="Numata K."/>
            <person name="Arakawa K."/>
        </authorList>
    </citation>
    <scope>NUCLEOTIDE SEQUENCE</scope>
</reference>
<dbReference type="SMART" id="SM00028">
    <property type="entry name" value="TPR"/>
    <property type="match status" value="2"/>
</dbReference>
<evidence type="ECO:0000313" key="2">
    <source>
        <dbReference type="EMBL" id="GFQ87711.1"/>
    </source>
</evidence>
<dbReference type="Gene3D" id="1.25.40.10">
    <property type="entry name" value="Tetratricopeptide repeat domain"/>
    <property type="match status" value="1"/>
</dbReference>
<dbReference type="PROSITE" id="PS50293">
    <property type="entry name" value="TPR_REGION"/>
    <property type="match status" value="1"/>
</dbReference>
<gene>
    <name evidence="2" type="primary">AVEN_7776_1</name>
    <name evidence="2" type="ORF">TNCT_42871</name>
</gene>
<sequence>VKIVVFFKKVYLRRKMNIEESLSNVEKLMDLKKYDDAENLCSDLIITFQKDRSVSISWLAEAFNILGLIMYKKVEFIKAQSLYKKSLEMDPSFAPAYYNHGVINYRLGMFEFAVKDFQKAVELDPDNLEFSAGLEASKIALDGFK</sequence>
<evidence type="ECO:0000256" key="1">
    <source>
        <dbReference type="PROSITE-ProRule" id="PRU00339"/>
    </source>
</evidence>
<dbReference type="Proteomes" id="UP000887116">
    <property type="component" value="Unassembled WGS sequence"/>
</dbReference>
<protein>
    <submittedName>
        <fullName evidence="2">TPR_REGION domain-containing protein</fullName>
    </submittedName>
</protein>
<feature type="repeat" description="TPR" evidence="1">
    <location>
        <begin position="94"/>
        <end position="127"/>
    </location>
</feature>
<evidence type="ECO:0000313" key="3">
    <source>
        <dbReference type="Proteomes" id="UP000887116"/>
    </source>
</evidence>
<organism evidence="2 3">
    <name type="scientific">Trichonephila clavata</name>
    <name type="common">Joro spider</name>
    <name type="synonym">Nephila clavata</name>
    <dbReference type="NCBI Taxonomy" id="2740835"/>
    <lineage>
        <taxon>Eukaryota</taxon>
        <taxon>Metazoa</taxon>
        <taxon>Ecdysozoa</taxon>
        <taxon>Arthropoda</taxon>
        <taxon>Chelicerata</taxon>
        <taxon>Arachnida</taxon>
        <taxon>Araneae</taxon>
        <taxon>Araneomorphae</taxon>
        <taxon>Entelegynae</taxon>
        <taxon>Araneoidea</taxon>
        <taxon>Nephilidae</taxon>
        <taxon>Trichonephila</taxon>
    </lineage>
</organism>
<feature type="non-terminal residue" evidence="2">
    <location>
        <position position="1"/>
    </location>
</feature>
<dbReference type="InterPro" id="IPR019734">
    <property type="entry name" value="TPR_rpt"/>
</dbReference>
<feature type="repeat" description="TPR" evidence="1">
    <location>
        <begin position="60"/>
        <end position="93"/>
    </location>
</feature>
<proteinExistence type="predicted"/>
<keyword evidence="1" id="KW-0802">TPR repeat</keyword>
<dbReference type="SUPFAM" id="SSF48452">
    <property type="entry name" value="TPR-like"/>
    <property type="match status" value="1"/>
</dbReference>
<comment type="caution">
    <text evidence="2">The sequence shown here is derived from an EMBL/GenBank/DDBJ whole genome shotgun (WGS) entry which is preliminary data.</text>
</comment>
<accession>A0A8X6KXB1</accession>
<dbReference type="EMBL" id="BMAO01023272">
    <property type="protein sequence ID" value="GFQ87711.1"/>
    <property type="molecule type" value="Genomic_DNA"/>
</dbReference>
<dbReference type="AlphaFoldDB" id="A0A8X6KXB1"/>
<dbReference type="InterPro" id="IPR011990">
    <property type="entry name" value="TPR-like_helical_dom_sf"/>
</dbReference>
<name>A0A8X6KXB1_TRICU</name>
<dbReference type="OrthoDB" id="2017782at2759"/>
<dbReference type="PANTHER" id="PTHR47059:SF1">
    <property type="entry name" value="TETRATRICOPEPTIDE REPEAT PROTEIN 32"/>
    <property type="match status" value="1"/>
</dbReference>
<dbReference type="PROSITE" id="PS50005">
    <property type="entry name" value="TPR"/>
    <property type="match status" value="2"/>
</dbReference>
<dbReference type="PANTHER" id="PTHR47059">
    <property type="entry name" value="TETRATRICOPEPTIDE REPEAT PROTEIN 32"/>
    <property type="match status" value="1"/>
</dbReference>